<dbReference type="RefSeq" id="XP_013261052.1">
    <property type="nucleotide sequence ID" value="XM_013405598.1"/>
</dbReference>
<dbReference type="AlphaFoldDB" id="A0A072PFB4"/>
<name>A0A072PFB4_9EURO</name>
<dbReference type="EMBL" id="AMGV01000004">
    <property type="protein sequence ID" value="KEF58462.1"/>
    <property type="molecule type" value="Genomic_DNA"/>
</dbReference>
<protein>
    <submittedName>
        <fullName evidence="1">Uncharacterized protein</fullName>
    </submittedName>
</protein>
<dbReference type="OrthoDB" id="2534600at2759"/>
<dbReference type="VEuPathDB" id="FungiDB:A1O9_06388"/>
<accession>A0A072PFB4</accession>
<keyword evidence="2" id="KW-1185">Reference proteome</keyword>
<reference evidence="1 2" key="1">
    <citation type="submission" date="2013-03" db="EMBL/GenBank/DDBJ databases">
        <title>The Genome Sequence of Exophiala aquamarina CBS 119918.</title>
        <authorList>
            <consortium name="The Broad Institute Genomics Platform"/>
            <person name="Cuomo C."/>
            <person name="de Hoog S."/>
            <person name="Gorbushina A."/>
            <person name="Walker B."/>
            <person name="Young S.K."/>
            <person name="Zeng Q."/>
            <person name="Gargeya S."/>
            <person name="Fitzgerald M."/>
            <person name="Haas B."/>
            <person name="Abouelleil A."/>
            <person name="Allen A.W."/>
            <person name="Alvarado L."/>
            <person name="Arachchi H.M."/>
            <person name="Berlin A.M."/>
            <person name="Chapman S.B."/>
            <person name="Gainer-Dewar J."/>
            <person name="Goldberg J."/>
            <person name="Griggs A."/>
            <person name="Gujja S."/>
            <person name="Hansen M."/>
            <person name="Howarth C."/>
            <person name="Imamovic A."/>
            <person name="Ireland A."/>
            <person name="Larimer J."/>
            <person name="McCowan C."/>
            <person name="Murphy C."/>
            <person name="Pearson M."/>
            <person name="Poon T.W."/>
            <person name="Priest M."/>
            <person name="Roberts A."/>
            <person name="Saif S."/>
            <person name="Shea T."/>
            <person name="Sisk P."/>
            <person name="Sykes S."/>
            <person name="Wortman J."/>
            <person name="Nusbaum C."/>
            <person name="Birren B."/>
        </authorList>
    </citation>
    <scope>NUCLEOTIDE SEQUENCE [LARGE SCALE GENOMIC DNA]</scope>
    <source>
        <strain evidence="1 2">CBS 119918</strain>
    </source>
</reference>
<comment type="caution">
    <text evidence="1">The sequence shown here is derived from an EMBL/GenBank/DDBJ whole genome shotgun (WGS) entry which is preliminary data.</text>
</comment>
<sequence length="89" mass="9927">MTARQNLDNDMLAIVYQMPEDALEANGNSLISKLRDFGISLLNEKTNPETSFLNLDRLLFKLDRLDVQPGSQIDSTSPVLSMTNPYGLP</sequence>
<dbReference type="HOGENOM" id="CLU_2454753_0_0_1"/>
<gene>
    <name evidence="1" type="ORF">A1O9_06388</name>
</gene>
<dbReference type="GeneID" id="25281305"/>
<organism evidence="1 2">
    <name type="scientific">Exophiala aquamarina CBS 119918</name>
    <dbReference type="NCBI Taxonomy" id="1182545"/>
    <lineage>
        <taxon>Eukaryota</taxon>
        <taxon>Fungi</taxon>
        <taxon>Dikarya</taxon>
        <taxon>Ascomycota</taxon>
        <taxon>Pezizomycotina</taxon>
        <taxon>Eurotiomycetes</taxon>
        <taxon>Chaetothyriomycetidae</taxon>
        <taxon>Chaetothyriales</taxon>
        <taxon>Herpotrichiellaceae</taxon>
        <taxon>Exophiala</taxon>
    </lineage>
</organism>
<evidence type="ECO:0000313" key="2">
    <source>
        <dbReference type="Proteomes" id="UP000027920"/>
    </source>
</evidence>
<evidence type="ECO:0000313" key="1">
    <source>
        <dbReference type="EMBL" id="KEF58462.1"/>
    </source>
</evidence>
<dbReference type="Proteomes" id="UP000027920">
    <property type="component" value="Unassembled WGS sequence"/>
</dbReference>
<proteinExistence type="predicted"/>